<accession>A0A4D4JS12</accession>
<keyword evidence="1 2" id="KW-0238">DNA-binding</keyword>
<feature type="domain" description="HTH tetR-type" evidence="4">
    <location>
        <begin position="6"/>
        <end position="64"/>
    </location>
</feature>
<dbReference type="EMBL" id="BJHV01000001">
    <property type="protein sequence ID" value="GDY39475.1"/>
    <property type="molecule type" value="Genomic_DNA"/>
</dbReference>
<evidence type="ECO:0000256" key="3">
    <source>
        <dbReference type="SAM" id="MobiDB-lite"/>
    </source>
</evidence>
<dbReference type="Proteomes" id="UP000299290">
    <property type="component" value="Unassembled WGS sequence"/>
</dbReference>
<organism evidence="5 6">
    <name type="scientific">Streptomyces antimycoticus</name>
    <dbReference type="NCBI Taxonomy" id="68175"/>
    <lineage>
        <taxon>Bacteria</taxon>
        <taxon>Bacillati</taxon>
        <taxon>Actinomycetota</taxon>
        <taxon>Actinomycetes</taxon>
        <taxon>Kitasatosporales</taxon>
        <taxon>Streptomycetaceae</taxon>
        <taxon>Streptomyces</taxon>
        <taxon>Streptomyces violaceusniger group</taxon>
    </lineage>
</organism>
<gene>
    <name evidence="5" type="ORF">SANT12839_003570</name>
</gene>
<feature type="compositionally biased region" description="Basic and acidic residues" evidence="3">
    <location>
        <begin position="193"/>
        <end position="205"/>
    </location>
</feature>
<evidence type="ECO:0000256" key="1">
    <source>
        <dbReference type="ARBA" id="ARBA00023125"/>
    </source>
</evidence>
<proteinExistence type="predicted"/>
<keyword evidence="6" id="KW-1185">Reference proteome</keyword>
<dbReference type="PROSITE" id="PS50977">
    <property type="entry name" value="HTH_TETR_2"/>
    <property type="match status" value="1"/>
</dbReference>
<feature type="DNA-binding region" description="H-T-H motif" evidence="2">
    <location>
        <begin position="27"/>
        <end position="46"/>
    </location>
</feature>
<evidence type="ECO:0000313" key="6">
    <source>
        <dbReference type="Proteomes" id="UP000299290"/>
    </source>
</evidence>
<comment type="caution">
    <text evidence="5">The sequence shown here is derived from an EMBL/GenBank/DDBJ whole genome shotgun (WGS) entry which is preliminary data.</text>
</comment>
<evidence type="ECO:0000259" key="4">
    <source>
        <dbReference type="PROSITE" id="PS50977"/>
    </source>
</evidence>
<sequence>MRADAARNLEAVLTTGARMLAADPGASIASIAAEAGVDRRTVYRRFACREELLGAIYEARVTAIEQAIEDARLREAPVAVALHRYVENIIAVNRTWPVDLARMLAEDAIRRRRDACVAEVEAFLRRASGEGLLRRDQPQCWAGPLLPELVNLAAHRQAHLSPGQAADVVVDTYLHGVGVPRQRSQDPPAVRARSLDQRRDAEVRSGTRPAVGFAERAGLRTHRLKGPRTWLVRS</sequence>
<protein>
    <submittedName>
        <fullName evidence="5">TetR family transcriptional regulator</fullName>
    </submittedName>
</protein>
<feature type="region of interest" description="Disordered" evidence="3">
    <location>
        <begin position="180"/>
        <end position="207"/>
    </location>
</feature>
<name>A0A4D4JS12_9ACTN</name>
<dbReference type="GO" id="GO:0003677">
    <property type="term" value="F:DNA binding"/>
    <property type="evidence" value="ECO:0007669"/>
    <property type="project" value="UniProtKB-UniRule"/>
</dbReference>
<dbReference type="AlphaFoldDB" id="A0A4D4JS12"/>
<evidence type="ECO:0000256" key="2">
    <source>
        <dbReference type="PROSITE-ProRule" id="PRU00335"/>
    </source>
</evidence>
<dbReference type="Gene3D" id="1.10.357.10">
    <property type="entry name" value="Tetracycline Repressor, domain 2"/>
    <property type="match status" value="1"/>
</dbReference>
<evidence type="ECO:0000313" key="5">
    <source>
        <dbReference type="EMBL" id="GDY39475.1"/>
    </source>
</evidence>
<dbReference type="Pfam" id="PF00440">
    <property type="entry name" value="TetR_N"/>
    <property type="match status" value="1"/>
</dbReference>
<dbReference type="InterPro" id="IPR009057">
    <property type="entry name" value="Homeodomain-like_sf"/>
</dbReference>
<dbReference type="InterPro" id="IPR001647">
    <property type="entry name" value="HTH_TetR"/>
</dbReference>
<reference evidence="5 6" key="1">
    <citation type="journal article" date="2020" name="Int. J. Syst. Evol. Microbiol.">
        <title>Reclassification of Streptomyces castelarensis and Streptomyces sporoclivatus as later heterotypic synonyms of Streptomyces antimycoticus.</title>
        <authorList>
            <person name="Komaki H."/>
            <person name="Tamura T."/>
        </authorList>
    </citation>
    <scope>NUCLEOTIDE SEQUENCE [LARGE SCALE GENOMIC DNA]</scope>
    <source>
        <strain evidence="5 6">NBRC 12839</strain>
    </source>
</reference>
<dbReference type="SUPFAM" id="SSF46689">
    <property type="entry name" value="Homeodomain-like"/>
    <property type="match status" value="1"/>
</dbReference>